<keyword evidence="2" id="KW-1185">Reference proteome</keyword>
<accession>A0A841EVT5</accession>
<reference evidence="1 2" key="1">
    <citation type="submission" date="2020-08" db="EMBL/GenBank/DDBJ databases">
        <title>Functional genomics of gut bacteria from endangered species of beetles.</title>
        <authorList>
            <person name="Carlos-Shanley C."/>
        </authorList>
    </citation>
    <scope>NUCLEOTIDE SEQUENCE [LARGE SCALE GENOMIC DNA]</scope>
    <source>
        <strain evidence="1 2">S00070</strain>
    </source>
</reference>
<dbReference type="EMBL" id="JACHKT010000037">
    <property type="protein sequence ID" value="MBB6005173.1"/>
    <property type="molecule type" value="Genomic_DNA"/>
</dbReference>
<comment type="caution">
    <text evidence="1">The sequence shown here is derived from an EMBL/GenBank/DDBJ whole genome shotgun (WGS) entry which is preliminary data.</text>
</comment>
<dbReference type="Proteomes" id="UP000524404">
    <property type="component" value="Unassembled WGS sequence"/>
</dbReference>
<dbReference type="RefSeq" id="WP_184136751.1">
    <property type="nucleotide sequence ID" value="NZ_JACHKT010000037.1"/>
</dbReference>
<organism evidence="1 2">
    <name type="scientific">Arcicella rosea</name>
    <dbReference type="NCBI Taxonomy" id="502909"/>
    <lineage>
        <taxon>Bacteria</taxon>
        <taxon>Pseudomonadati</taxon>
        <taxon>Bacteroidota</taxon>
        <taxon>Cytophagia</taxon>
        <taxon>Cytophagales</taxon>
        <taxon>Flectobacillaceae</taxon>
        <taxon>Arcicella</taxon>
    </lineage>
</organism>
<sequence>MVLICTICSGLAQNINRVKIILINPSESTGQNYSPWLTDNLDTLVGSA</sequence>
<gene>
    <name evidence="1" type="ORF">HNP25_003845</name>
</gene>
<evidence type="ECO:0000313" key="2">
    <source>
        <dbReference type="Proteomes" id="UP000524404"/>
    </source>
</evidence>
<protein>
    <submittedName>
        <fullName evidence="1">Uncharacterized protein</fullName>
    </submittedName>
</protein>
<dbReference type="AlphaFoldDB" id="A0A841EVT5"/>
<proteinExistence type="predicted"/>
<name>A0A841EVT5_9BACT</name>
<evidence type="ECO:0000313" key="1">
    <source>
        <dbReference type="EMBL" id="MBB6005173.1"/>
    </source>
</evidence>